<organism evidence="2">
    <name type="scientific">Clostridium innocuum</name>
    <dbReference type="NCBI Taxonomy" id="1522"/>
    <lineage>
        <taxon>Bacteria</taxon>
        <taxon>Bacillati</taxon>
        <taxon>Bacillota</taxon>
        <taxon>Clostridia</taxon>
        <taxon>Eubacteriales</taxon>
        <taxon>Clostridiaceae</taxon>
        <taxon>Clostridium</taxon>
    </lineage>
</organism>
<feature type="region of interest" description="Disordered" evidence="1">
    <location>
        <begin position="80"/>
        <end position="105"/>
    </location>
</feature>
<feature type="compositionally biased region" description="Basic residues" evidence="1">
    <location>
        <begin position="88"/>
        <end position="100"/>
    </location>
</feature>
<sequence>MNEEIKKALTPKEAKKEKMRRKRQLRKEREIRKLCRDTTKEDLLFRVMKTYSVNEAMALKTLNEYHIEITRQQIAFARNRMKGIQANNKRKKSHRKKRKQRLSEEKEYQAYKEDVCLRFMETGQVYTLDEYAIIKEEIF</sequence>
<evidence type="ECO:0000313" key="2">
    <source>
        <dbReference type="EMBL" id="VYT16436.1"/>
    </source>
</evidence>
<name>A0A6N2UMS3_CLOIN</name>
<dbReference type="AlphaFoldDB" id="A0A6N2UMS3"/>
<protein>
    <submittedName>
        <fullName evidence="2">Uncharacterized protein</fullName>
    </submittedName>
</protein>
<dbReference type="EMBL" id="CACRTE010000024">
    <property type="protein sequence ID" value="VYT16436.1"/>
    <property type="molecule type" value="Genomic_DNA"/>
</dbReference>
<evidence type="ECO:0000256" key="1">
    <source>
        <dbReference type="SAM" id="MobiDB-lite"/>
    </source>
</evidence>
<proteinExistence type="predicted"/>
<feature type="compositionally biased region" description="Basic and acidic residues" evidence="1">
    <location>
        <begin position="1"/>
        <end position="16"/>
    </location>
</feature>
<feature type="region of interest" description="Disordered" evidence="1">
    <location>
        <begin position="1"/>
        <end position="25"/>
    </location>
</feature>
<gene>
    <name evidence="2" type="ORF">CILFYP12_01765</name>
</gene>
<reference evidence="2" key="1">
    <citation type="submission" date="2019-11" db="EMBL/GenBank/DDBJ databases">
        <authorList>
            <person name="Feng L."/>
        </authorList>
    </citation>
    <scope>NUCLEOTIDE SEQUENCE</scope>
    <source>
        <strain evidence="2">CinnocuumLFYP12</strain>
    </source>
</reference>
<dbReference type="RefSeq" id="WP_002608464.1">
    <property type="nucleotide sequence ID" value="NZ_BAAACC010000019.1"/>
</dbReference>
<accession>A0A6N2UMS3</accession>
<dbReference type="GeneID" id="61925504"/>